<comment type="caution">
    <text evidence="2">The sequence shown here is derived from an EMBL/GenBank/DDBJ whole genome shotgun (WGS) entry which is preliminary data.</text>
</comment>
<sequence>MRGTKLSAALLAAAMLAGCSVAPLSSDIETLLRAPQLSGQTAAVQNALNSYLGVSATLRYPASGEFLSPFLFGDWDGDGDGEAAVLYTSDESTNVWLAVLESTGDDSWQVTQTMEGLSGEVEAVTYAHLRDAESRQILVGYGSAQGDKYLVVYLYDGETLQTVISQQYTQMIVADMTGSAETEDLVLALPSDSEDGVNLQLLTNTPEGFRSAQTTKVGAGRYTGCAALHAGSDGDGNPWLIMDGWTSTAQNSIATSIIVYDAETGFLTSYDPPGAGDLSRQTLRYDTALVSTDIDGNDTIDIPMELNDGGELLSPLDSRFKFLLWRDYADSEGGSNCFGVYDSEYRYFLPLPESMHGNILIRSNGSGTGWLICNAEGTSIYCELRVVDPSEVSSENYSRIATIGNQQLQFRSVRSYYGLSVDDLQKGVVLFE</sequence>
<keyword evidence="3" id="KW-1185">Reference proteome</keyword>
<dbReference type="Proteomes" id="UP000768567">
    <property type="component" value="Unassembled WGS sequence"/>
</dbReference>
<name>A0ABR9R5F9_9FIRM</name>
<organism evidence="2 3">
    <name type="scientific">Gemmiger gallinarum</name>
    <dbReference type="NCBI Taxonomy" id="2779354"/>
    <lineage>
        <taxon>Bacteria</taxon>
        <taxon>Bacillati</taxon>
        <taxon>Bacillota</taxon>
        <taxon>Clostridia</taxon>
        <taxon>Eubacteriales</taxon>
        <taxon>Gemmiger</taxon>
    </lineage>
</organism>
<reference evidence="2 3" key="1">
    <citation type="submission" date="2020-10" db="EMBL/GenBank/DDBJ databases">
        <title>ChiBAC.</title>
        <authorList>
            <person name="Zenner C."/>
            <person name="Hitch T.C.A."/>
            <person name="Clavel T."/>
        </authorList>
    </citation>
    <scope>NUCLEOTIDE SEQUENCE [LARGE SCALE GENOMIC DNA]</scope>
    <source>
        <strain evidence="2 3">DSM 109015</strain>
    </source>
</reference>
<feature type="chain" id="PRO_5045086576" description="FG-GAP repeat-containing protein" evidence="1">
    <location>
        <begin position="23"/>
        <end position="432"/>
    </location>
</feature>
<dbReference type="EMBL" id="JADCKC010000003">
    <property type="protein sequence ID" value="MBE5038390.1"/>
    <property type="molecule type" value="Genomic_DNA"/>
</dbReference>
<dbReference type="RefSeq" id="WP_193502510.1">
    <property type="nucleotide sequence ID" value="NZ_JADCKC010000003.1"/>
</dbReference>
<dbReference type="InterPro" id="IPR028994">
    <property type="entry name" value="Integrin_alpha_N"/>
</dbReference>
<proteinExistence type="predicted"/>
<dbReference type="PROSITE" id="PS51257">
    <property type="entry name" value="PROKAR_LIPOPROTEIN"/>
    <property type="match status" value="1"/>
</dbReference>
<evidence type="ECO:0000313" key="3">
    <source>
        <dbReference type="Proteomes" id="UP000768567"/>
    </source>
</evidence>
<gene>
    <name evidence="2" type="ORF">INF35_11385</name>
</gene>
<evidence type="ECO:0000256" key="1">
    <source>
        <dbReference type="SAM" id="SignalP"/>
    </source>
</evidence>
<feature type="signal peptide" evidence="1">
    <location>
        <begin position="1"/>
        <end position="22"/>
    </location>
</feature>
<accession>A0ABR9R5F9</accession>
<dbReference type="SUPFAM" id="SSF69318">
    <property type="entry name" value="Integrin alpha N-terminal domain"/>
    <property type="match status" value="1"/>
</dbReference>
<evidence type="ECO:0000313" key="2">
    <source>
        <dbReference type="EMBL" id="MBE5038390.1"/>
    </source>
</evidence>
<protein>
    <recommendedName>
        <fullName evidence="4">FG-GAP repeat-containing protein</fullName>
    </recommendedName>
</protein>
<evidence type="ECO:0008006" key="4">
    <source>
        <dbReference type="Google" id="ProtNLM"/>
    </source>
</evidence>
<keyword evidence="1" id="KW-0732">Signal</keyword>